<organism evidence="1 2">
    <name type="scientific">Methylovulum psychrotolerans</name>
    <dbReference type="NCBI Taxonomy" id="1704499"/>
    <lineage>
        <taxon>Bacteria</taxon>
        <taxon>Pseudomonadati</taxon>
        <taxon>Pseudomonadota</taxon>
        <taxon>Gammaproteobacteria</taxon>
        <taxon>Methylococcales</taxon>
        <taxon>Methylococcaceae</taxon>
        <taxon>Methylovulum</taxon>
    </lineage>
</organism>
<evidence type="ECO:0008006" key="3">
    <source>
        <dbReference type="Google" id="ProtNLM"/>
    </source>
</evidence>
<evidence type="ECO:0000313" key="1">
    <source>
        <dbReference type="EMBL" id="POZ49899.1"/>
    </source>
</evidence>
<reference evidence="1 2" key="1">
    <citation type="submission" date="2017-11" db="EMBL/GenBank/DDBJ databases">
        <title>Draft Genome Sequence of Methylobacter psychrotolerans Sph1T, an Obligate Methanotroph from Low-Temperature Environments.</title>
        <authorList>
            <person name="Oshkin I.Y."/>
            <person name="Miroshnikov K."/>
            <person name="Belova S.E."/>
            <person name="Korzhenkov A."/>
            <person name="Toshchakov S.V."/>
            <person name="Dedysh S.N."/>
        </authorList>
    </citation>
    <scope>NUCLEOTIDE SEQUENCE [LARGE SCALE GENOMIC DNA]</scope>
    <source>
        <strain evidence="1 2">Sph1</strain>
    </source>
</reference>
<sequence>MITLRLDGASAVQQRLAAAPAQVRRVVIKALAKRILANSKARIRMQSDLNQQAFTPRKSTRRKKMLTKLGQRLSIRAVSDTEALIGWASSVEGRIAAKQQLGSTETYTAALNRQQARRLPVTAPATRIQAKQLLGLGYKVRRQNGGWKTPTMKWITENLTIGQAGLLIKELKGVTAGQSWQIVLPPRSFLGVTDSEAATILNQIVQLPEVQAALNGF</sequence>
<protein>
    <recommendedName>
        <fullName evidence="3">Virion morphogenesis protein</fullName>
    </recommendedName>
</protein>
<comment type="caution">
    <text evidence="1">The sequence shown here is derived from an EMBL/GenBank/DDBJ whole genome shotgun (WGS) entry which is preliminary data.</text>
</comment>
<evidence type="ECO:0000313" key="2">
    <source>
        <dbReference type="Proteomes" id="UP000237423"/>
    </source>
</evidence>
<dbReference type="AlphaFoldDB" id="A0A2S5CGH2"/>
<dbReference type="EMBL" id="PGFZ01000020">
    <property type="protein sequence ID" value="POZ49899.1"/>
    <property type="molecule type" value="Genomic_DNA"/>
</dbReference>
<dbReference type="RefSeq" id="WP_103975762.1">
    <property type="nucleotide sequence ID" value="NZ_PGFZ01000020.1"/>
</dbReference>
<dbReference type="Proteomes" id="UP000237423">
    <property type="component" value="Unassembled WGS sequence"/>
</dbReference>
<proteinExistence type="predicted"/>
<name>A0A2S5CGH2_9GAMM</name>
<gene>
    <name evidence="1" type="ORF">AADEFJLK_04345</name>
</gene>
<accession>A0A2S5CGH2</accession>